<comment type="similarity">
    <text evidence="1">Belongs to the peptidase S45 family.</text>
</comment>
<comment type="cofactor">
    <cofactor evidence="5">
        <name>Ca(2+)</name>
        <dbReference type="ChEBI" id="CHEBI:29108"/>
    </cofactor>
    <text evidence="5">Binds 1 Ca(2+) ion per dimer.</text>
</comment>
<reference evidence="7 8" key="1">
    <citation type="submission" date="2019-05" db="EMBL/GenBank/DDBJ databases">
        <title>Genome sequencing of F202Z8.</title>
        <authorList>
            <person name="Kwon Y.M."/>
        </authorList>
    </citation>
    <scope>NUCLEOTIDE SEQUENCE [LARGE SCALE GENOMIC DNA]</scope>
    <source>
        <strain evidence="7 8">F202Z8</strain>
    </source>
</reference>
<dbReference type="PANTHER" id="PTHR34218:SF5">
    <property type="entry name" value="PENICILLIN ACYLASE FAMILY PROTEIN"/>
    <property type="match status" value="1"/>
</dbReference>
<feature type="binding site" evidence="5">
    <location>
        <position position="361"/>
    </location>
    <ligand>
        <name>Ca(2+)</name>
        <dbReference type="ChEBI" id="CHEBI:29108"/>
    </ligand>
</feature>
<keyword evidence="8" id="KW-1185">Reference proteome</keyword>
<dbReference type="InterPro" id="IPR023343">
    <property type="entry name" value="Penicillin_amidase_dom1"/>
</dbReference>
<feature type="binding site" evidence="5">
    <location>
        <position position="364"/>
    </location>
    <ligand>
        <name>Ca(2+)</name>
        <dbReference type="ChEBI" id="CHEBI:29108"/>
    </ligand>
</feature>
<feature type="active site" description="Nucleophile" evidence="4">
    <location>
        <position position="289"/>
    </location>
</feature>
<dbReference type="EMBL" id="CP040710">
    <property type="protein sequence ID" value="QCX02330.1"/>
    <property type="molecule type" value="Genomic_DNA"/>
</dbReference>
<keyword evidence="3" id="KW-0865">Zymogen</keyword>
<dbReference type="PIRSF" id="PIRSF001227">
    <property type="entry name" value="Pen_acylase"/>
    <property type="match status" value="1"/>
</dbReference>
<gene>
    <name evidence="7" type="ORF">FGM00_08240</name>
</gene>
<evidence type="ECO:0000313" key="7">
    <source>
        <dbReference type="EMBL" id="QCX02330.1"/>
    </source>
</evidence>
<protein>
    <submittedName>
        <fullName evidence="7">Penicillin acylase family protein</fullName>
    </submittedName>
</protein>
<sequence length="839" mass="95679">MRPGLPRASPNITSYPKNSCQKRFFFLTNSPIFPCKYKGLKFVKKFVHLLLILSLLLVIVGFGVYWSLKPEYKGEQQIKGLTTTVQVYYDSYGIPHIYADNENDAFRSLGYVHAQDRLWQMELLRRIGRGGLSEVFGEKLLGTDKFFLALGIDEASQKTVSKLNRSSKSVQLSQAYLDGINHFLENGPTPLEFYLTGIEKAPFTLKDIHNILGYMSFSFAQAHKTDPLLSTIKEQLGQDYLIDLEIDSDPNSTLIKSHHPKTTDSMGNSAITSVSKSLDSLGIPLFEGSNSWVVGPEKTKNGKVIFANDPHIGFSSPSVWYEAHVVTPTYEKYGYHLAGVPFPLLAHDRKLAYGMTMFENDDVDFYYEETHPTDSTRYRTDEGWDFYDIVTNTIKVKDADDVNFTVKKTKRGPLLNGIADQISGERPVSMWWTYTNNKNEVINALYEMASAPDLEAIQRALPKIHAPGLNIMYGDAQGNVAWWATAKLYEVPDSVHTKFVQTSTKAFPADKNYLDFSENPQAINPPWHYVYSANNQPDSVNGRFFPGYYLPENRAKRIVELLKPKNDWDATEVREMITDVTSSVNPSVFVDLAKALDIRKLSDKERKILDRMRAWKGDYPLESISATIYHRWIFRMLKNTFGDELDEAQFEQFLTTHMSKRVIAKIVDKPASVWWDDVLTEEIKETHEDIIQKSFEEALAFLINDFGPDEEEWTWDRVHSLEHEHPMGQVAVLRRFFNVGPFPVNGSREVINNLGFGYNAEGFYKVSSGPSTRRVIDFSDIENSMSILPTGQSGNIFSPHYKDQAELFINGEFRKMMMNKEEIQQSESVLTLAPSQKEE</sequence>
<dbReference type="Pfam" id="PF01804">
    <property type="entry name" value="Penicil_amidase"/>
    <property type="match status" value="1"/>
</dbReference>
<accession>A0A5B7SZX7</accession>
<dbReference type="InterPro" id="IPR014395">
    <property type="entry name" value="Pen/GL7ACA/AHL_acylase"/>
</dbReference>
<dbReference type="Gene3D" id="1.10.439.10">
    <property type="entry name" value="Penicillin Amidohydrolase, domain 1"/>
    <property type="match status" value="1"/>
</dbReference>
<dbReference type="Proteomes" id="UP000310017">
    <property type="component" value="Chromosome"/>
</dbReference>
<dbReference type="SUPFAM" id="SSF56235">
    <property type="entry name" value="N-terminal nucleophile aminohydrolases (Ntn hydrolases)"/>
    <property type="match status" value="1"/>
</dbReference>
<dbReference type="InterPro" id="IPR002692">
    <property type="entry name" value="S45"/>
</dbReference>
<dbReference type="PANTHER" id="PTHR34218">
    <property type="entry name" value="PEPTIDASE S45 PENICILLIN AMIDASE"/>
    <property type="match status" value="1"/>
</dbReference>
<keyword evidence="5" id="KW-0479">Metal-binding</keyword>
<dbReference type="InterPro" id="IPR043147">
    <property type="entry name" value="Penicillin_amidase_A-knob"/>
</dbReference>
<evidence type="ECO:0000256" key="4">
    <source>
        <dbReference type="PIRSR" id="PIRSR001227-1"/>
    </source>
</evidence>
<dbReference type="CDD" id="cd03747">
    <property type="entry name" value="Ntn_PGA_like"/>
    <property type="match status" value="1"/>
</dbReference>
<feature type="binding site" evidence="5">
    <location>
        <position position="363"/>
    </location>
    <ligand>
        <name>Ca(2+)</name>
        <dbReference type="ChEBI" id="CHEBI:29108"/>
    </ligand>
</feature>
<dbReference type="InterPro" id="IPR029055">
    <property type="entry name" value="Ntn_hydrolases_N"/>
</dbReference>
<keyword evidence="6" id="KW-0472">Membrane</keyword>
<proteinExistence type="inferred from homology"/>
<evidence type="ECO:0000256" key="5">
    <source>
        <dbReference type="PIRSR" id="PIRSR001227-2"/>
    </source>
</evidence>
<dbReference type="Gene3D" id="2.30.120.10">
    <property type="match status" value="1"/>
</dbReference>
<evidence type="ECO:0000256" key="3">
    <source>
        <dbReference type="ARBA" id="ARBA00023145"/>
    </source>
</evidence>
<keyword evidence="6" id="KW-0812">Transmembrane</keyword>
<organism evidence="7 8">
    <name type="scientific">Aggregatimonas sangjinii</name>
    <dbReference type="NCBI Taxonomy" id="2583587"/>
    <lineage>
        <taxon>Bacteria</taxon>
        <taxon>Pseudomonadati</taxon>
        <taxon>Bacteroidota</taxon>
        <taxon>Flavobacteriia</taxon>
        <taxon>Flavobacteriales</taxon>
        <taxon>Flavobacteriaceae</taxon>
        <taxon>Aggregatimonas</taxon>
    </lineage>
</organism>
<dbReference type="GO" id="GO:0017000">
    <property type="term" value="P:antibiotic biosynthetic process"/>
    <property type="evidence" value="ECO:0007669"/>
    <property type="project" value="InterPro"/>
</dbReference>
<dbReference type="InterPro" id="IPR043146">
    <property type="entry name" value="Penicillin_amidase_N_B-knob"/>
</dbReference>
<evidence type="ECO:0000256" key="1">
    <source>
        <dbReference type="ARBA" id="ARBA00006586"/>
    </source>
</evidence>
<evidence type="ECO:0000313" key="8">
    <source>
        <dbReference type="Proteomes" id="UP000310017"/>
    </source>
</evidence>
<evidence type="ECO:0000256" key="2">
    <source>
        <dbReference type="ARBA" id="ARBA00022801"/>
    </source>
</evidence>
<dbReference type="GO" id="GO:0016811">
    <property type="term" value="F:hydrolase activity, acting on carbon-nitrogen (but not peptide) bonds, in linear amides"/>
    <property type="evidence" value="ECO:0007669"/>
    <property type="project" value="InterPro"/>
</dbReference>
<name>A0A5B7SZX7_9FLAO</name>
<dbReference type="AlphaFoldDB" id="A0A5B7SZX7"/>
<keyword evidence="5" id="KW-0106">Calcium</keyword>
<dbReference type="OrthoDB" id="9759796at2"/>
<dbReference type="Gene3D" id="3.60.20.10">
    <property type="entry name" value="Glutamine Phosphoribosylpyrophosphate, subunit 1, domain 1"/>
    <property type="match status" value="1"/>
</dbReference>
<feature type="transmembrane region" description="Helical" evidence="6">
    <location>
        <begin position="46"/>
        <end position="68"/>
    </location>
</feature>
<dbReference type="KEGG" id="asag:FGM00_08240"/>
<keyword evidence="6" id="KW-1133">Transmembrane helix</keyword>
<dbReference type="Gene3D" id="1.10.1400.10">
    <property type="match status" value="1"/>
</dbReference>
<evidence type="ECO:0000256" key="6">
    <source>
        <dbReference type="SAM" id="Phobius"/>
    </source>
</evidence>
<dbReference type="GO" id="GO:0046872">
    <property type="term" value="F:metal ion binding"/>
    <property type="evidence" value="ECO:0007669"/>
    <property type="project" value="UniProtKB-KW"/>
</dbReference>
<keyword evidence="2" id="KW-0378">Hydrolase</keyword>